<dbReference type="AlphaFoldDB" id="A0A347AZK9"/>
<protein>
    <submittedName>
        <fullName evidence="1">Uncharacterized protein</fullName>
    </submittedName>
</protein>
<sequence>MKKYIKSLLLLALAAVVFTGCKEEYGTEPGNDGTPVGTVYQYKVGDGYNADNDCLFRVATNAAVSEVYYLAELKSAKEARKMTEGEYADYVVANGKKVDVKPSDYKDVYVTDLHGLYSITVVAVNGGTKTSQSIDFEGLDYKAFGTGTYTSEMFGNIGTVNVEYSEVGNRYRIKDLWAEGHGFSFSPNGSKVTVYPSSMETGFKHPSYGMVSATDQGSTYDEGTKTFTFNFKFTVSAGSFGVKQEVLVLNK</sequence>
<evidence type="ECO:0000313" key="2">
    <source>
        <dbReference type="Proteomes" id="UP000255469"/>
    </source>
</evidence>
<dbReference type="PROSITE" id="PS51257">
    <property type="entry name" value="PROKAR_LIPOPROTEIN"/>
    <property type="match status" value="1"/>
</dbReference>
<proteinExistence type="predicted"/>
<gene>
    <name evidence="1" type="ORF">NCTC13067_01392</name>
</gene>
<name>A0A347AZK9_9BACT</name>
<dbReference type="RefSeq" id="WP_025068349.1">
    <property type="nucleotide sequence ID" value="NZ_CAUVNR010000007.1"/>
</dbReference>
<dbReference type="Proteomes" id="UP000255469">
    <property type="component" value="Unassembled WGS sequence"/>
</dbReference>
<reference evidence="1 2" key="1">
    <citation type="submission" date="2018-06" db="EMBL/GenBank/DDBJ databases">
        <authorList>
            <consortium name="Pathogen Informatics"/>
            <person name="Doyle S."/>
        </authorList>
    </citation>
    <scope>NUCLEOTIDE SEQUENCE [LARGE SCALE GENOMIC DNA]</scope>
    <source>
        <strain evidence="1 2">NCTC13067</strain>
    </source>
</reference>
<dbReference type="EMBL" id="UGTM01000001">
    <property type="protein sequence ID" value="SUB87712.1"/>
    <property type="molecule type" value="Genomic_DNA"/>
</dbReference>
<organism evidence="1 2">
    <name type="scientific">Prevotella denticola</name>
    <dbReference type="NCBI Taxonomy" id="28129"/>
    <lineage>
        <taxon>Bacteria</taxon>
        <taxon>Pseudomonadati</taxon>
        <taxon>Bacteroidota</taxon>
        <taxon>Bacteroidia</taxon>
        <taxon>Bacteroidales</taxon>
        <taxon>Prevotellaceae</taxon>
        <taxon>Prevotella</taxon>
    </lineage>
</organism>
<accession>A0A347AZK9</accession>
<evidence type="ECO:0000313" key="1">
    <source>
        <dbReference type="EMBL" id="SUB87712.1"/>
    </source>
</evidence>